<dbReference type="InterPro" id="IPR039537">
    <property type="entry name" value="Retrotran_Ty1/copia-like"/>
</dbReference>
<dbReference type="InterPro" id="IPR036397">
    <property type="entry name" value="RNaseH_sf"/>
</dbReference>
<dbReference type="Gene3D" id="3.30.420.10">
    <property type="entry name" value="Ribonuclease H-like superfamily/Ribonuclease H"/>
    <property type="match status" value="1"/>
</dbReference>
<dbReference type="InterPro" id="IPR012337">
    <property type="entry name" value="RNaseH-like_sf"/>
</dbReference>
<evidence type="ECO:0000259" key="1">
    <source>
        <dbReference type="Pfam" id="PF25597"/>
    </source>
</evidence>
<feature type="domain" description="Retroviral polymerase SH3-like" evidence="1">
    <location>
        <begin position="66"/>
        <end position="120"/>
    </location>
</feature>
<dbReference type="EMBL" id="JBEAFC010000006">
    <property type="protein sequence ID" value="KAL1553763.1"/>
    <property type="molecule type" value="Genomic_DNA"/>
</dbReference>
<reference evidence="2 3" key="1">
    <citation type="submission" date="2024-06" db="EMBL/GenBank/DDBJ databases">
        <title>A chromosome level genome sequence of Diviner's sage (Salvia divinorum).</title>
        <authorList>
            <person name="Ford S.A."/>
            <person name="Ro D.-K."/>
            <person name="Ness R.W."/>
            <person name="Phillips M.A."/>
        </authorList>
    </citation>
    <scope>NUCLEOTIDE SEQUENCE [LARGE SCALE GENOMIC DNA]</scope>
    <source>
        <strain evidence="2">SAF-2024a</strain>
        <tissue evidence="2">Leaf</tissue>
    </source>
</reference>
<accession>A0ABD1HER6</accession>
<gene>
    <name evidence="2" type="ORF">AAHA92_14396</name>
</gene>
<dbReference type="Proteomes" id="UP001567538">
    <property type="component" value="Unassembled WGS sequence"/>
</dbReference>
<dbReference type="AlphaFoldDB" id="A0ABD1HER6"/>
<dbReference type="PANTHER" id="PTHR42648">
    <property type="entry name" value="TRANSPOSASE, PUTATIVE-RELATED"/>
    <property type="match status" value="1"/>
</dbReference>
<evidence type="ECO:0000313" key="3">
    <source>
        <dbReference type="Proteomes" id="UP001567538"/>
    </source>
</evidence>
<protein>
    <submittedName>
        <fullName evidence="2">Retrovirus-related Pol polyprotein from transposon TNT 1-94</fullName>
    </submittedName>
</protein>
<comment type="caution">
    <text evidence="2">The sequence shown here is derived from an EMBL/GenBank/DDBJ whole genome shotgun (WGS) entry which is preliminary data.</text>
</comment>
<keyword evidence="3" id="KW-1185">Reference proteome</keyword>
<organism evidence="2 3">
    <name type="scientific">Salvia divinorum</name>
    <name type="common">Maria pastora</name>
    <name type="synonym">Diviner's sage</name>
    <dbReference type="NCBI Taxonomy" id="28513"/>
    <lineage>
        <taxon>Eukaryota</taxon>
        <taxon>Viridiplantae</taxon>
        <taxon>Streptophyta</taxon>
        <taxon>Embryophyta</taxon>
        <taxon>Tracheophyta</taxon>
        <taxon>Spermatophyta</taxon>
        <taxon>Magnoliopsida</taxon>
        <taxon>eudicotyledons</taxon>
        <taxon>Gunneridae</taxon>
        <taxon>Pentapetalae</taxon>
        <taxon>asterids</taxon>
        <taxon>lamiids</taxon>
        <taxon>Lamiales</taxon>
        <taxon>Lamiaceae</taxon>
        <taxon>Nepetoideae</taxon>
        <taxon>Mentheae</taxon>
        <taxon>Salviinae</taxon>
        <taxon>Salvia</taxon>
        <taxon>Salvia subgen. Calosphace</taxon>
    </lineage>
</organism>
<dbReference type="PANTHER" id="PTHR42648:SF28">
    <property type="entry name" value="TRANSPOSON-ENCODED PROTEIN WITH RIBONUCLEASE H-LIKE AND RETROVIRUS ZINC FINGER-LIKE DOMAINS"/>
    <property type="match status" value="1"/>
</dbReference>
<name>A0ABD1HER6_SALDI</name>
<dbReference type="SUPFAM" id="SSF53098">
    <property type="entry name" value="Ribonuclease H-like"/>
    <property type="match status" value="1"/>
</dbReference>
<dbReference type="Pfam" id="PF25597">
    <property type="entry name" value="SH3_retrovirus"/>
    <property type="match status" value="1"/>
</dbReference>
<evidence type="ECO:0000313" key="2">
    <source>
        <dbReference type="EMBL" id="KAL1553763.1"/>
    </source>
</evidence>
<proteinExistence type="predicted"/>
<dbReference type="InterPro" id="IPR057670">
    <property type="entry name" value="SH3_retrovirus"/>
</dbReference>
<sequence>MNQTLLERARCMLLHACLTRKFWAEAVNTTCYLINRGPHTDIDCKTPYKVWSQIPADYSLLKIFGCIVYYHVSEGKLGPRAKKGVGYEDGVKGYRIWSPSENRVILSRNVVFDKNSMLNSVVKSISAEESMLNSVVKSISAE</sequence>